<dbReference type="InterPro" id="IPR016181">
    <property type="entry name" value="Acyl_CoA_acyltransferase"/>
</dbReference>
<dbReference type="EMBL" id="CP077093">
    <property type="protein sequence ID" value="QXI27428.1"/>
    <property type="molecule type" value="Genomic_DNA"/>
</dbReference>
<accession>A0A9E6PJQ0</accession>
<dbReference type="GO" id="GO:0046677">
    <property type="term" value="P:response to antibiotic"/>
    <property type="evidence" value="ECO:0007669"/>
    <property type="project" value="UniProtKB-KW"/>
</dbReference>
<dbReference type="NCBIfam" id="NF033480">
    <property type="entry name" value="bifunc_MprF"/>
    <property type="match status" value="1"/>
</dbReference>
<feature type="transmembrane region" description="Helical" evidence="14">
    <location>
        <begin position="238"/>
        <end position="261"/>
    </location>
</feature>
<dbReference type="RefSeq" id="WP_186688825.1">
    <property type="nucleotide sequence ID" value="NZ_CP077093.1"/>
</dbReference>
<feature type="transmembrane region" description="Helical" evidence="14">
    <location>
        <begin position="394"/>
        <end position="413"/>
    </location>
</feature>
<comment type="subcellular location">
    <subcellularLocation>
        <location evidence="1">Cell membrane</location>
        <topology evidence="1">Multi-pass membrane protein</topology>
    </subcellularLocation>
</comment>
<keyword evidence="5" id="KW-1003">Cell membrane</keyword>
<feature type="transmembrane region" description="Helical" evidence="14">
    <location>
        <begin position="36"/>
        <end position="56"/>
    </location>
</feature>
<evidence type="ECO:0000256" key="8">
    <source>
        <dbReference type="ARBA" id="ARBA00022989"/>
    </source>
</evidence>
<reference evidence="16 17" key="2">
    <citation type="journal article" date="2021" name="Microorganisms">
        <title>The Ever-Expanding Pseudomonas Genus: Description of 43 New Species and Partition of the Pseudomonas putida Group.</title>
        <authorList>
            <person name="Girard L."/>
            <person name="Lood C."/>
            <person name="Hofte M."/>
            <person name="Vandamme P."/>
            <person name="Rokni-Zadeh H."/>
            <person name="van Noort V."/>
            <person name="Lavigne R."/>
            <person name="De Mot R."/>
        </authorList>
    </citation>
    <scope>NUCLEOTIDE SEQUENCE [LARGE SCALE GENOMIC DNA]</scope>
    <source>
        <strain evidence="16 17">RW8P3</strain>
    </source>
</reference>
<evidence type="ECO:0000256" key="3">
    <source>
        <dbReference type="ARBA" id="ARBA00012014"/>
    </source>
</evidence>
<dbReference type="Proteomes" id="UP000634530">
    <property type="component" value="Chromosome"/>
</dbReference>
<organism evidence="16 17">
    <name type="scientific">Pseudomonas vanderleydeniana</name>
    <dbReference type="NCBI Taxonomy" id="2745495"/>
    <lineage>
        <taxon>Bacteria</taxon>
        <taxon>Pseudomonadati</taxon>
        <taxon>Pseudomonadota</taxon>
        <taxon>Gammaproteobacteria</taxon>
        <taxon>Pseudomonadales</taxon>
        <taxon>Pseudomonadaceae</taxon>
        <taxon>Pseudomonas</taxon>
    </lineage>
</organism>
<evidence type="ECO:0000313" key="16">
    <source>
        <dbReference type="EMBL" id="QXI27428.1"/>
    </source>
</evidence>
<keyword evidence="8 14" id="KW-1133">Transmembrane helix</keyword>
<dbReference type="Pfam" id="PF09924">
    <property type="entry name" value="LPG_synthase_C"/>
    <property type="match status" value="1"/>
</dbReference>
<feature type="transmembrane region" description="Helical" evidence="14">
    <location>
        <begin position="109"/>
        <end position="129"/>
    </location>
</feature>
<dbReference type="InterPro" id="IPR022791">
    <property type="entry name" value="L-PG_synthase/AglD"/>
</dbReference>
<dbReference type="GO" id="GO:0055091">
    <property type="term" value="P:phospholipid homeostasis"/>
    <property type="evidence" value="ECO:0007669"/>
    <property type="project" value="TreeGrafter"/>
</dbReference>
<keyword evidence="17" id="KW-1185">Reference proteome</keyword>
<evidence type="ECO:0000256" key="4">
    <source>
        <dbReference type="ARBA" id="ARBA00021546"/>
    </source>
</evidence>
<feature type="transmembrane region" description="Helical" evidence="14">
    <location>
        <begin position="478"/>
        <end position="500"/>
    </location>
</feature>
<keyword evidence="10 14" id="KW-0472">Membrane</keyword>
<dbReference type="PANTHER" id="PTHR34697">
    <property type="entry name" value="PHOSPHATIDYLGLYCEROL LYSYLTRANSFERASE"/>
    <property type="match status" value="1"/>
</dbReference>
<evidence type="ECO:0000256" key="14">
    <source>
        <dbReference type="SAM" id="Phobius"/>
    </source>
</evidence>
<dbReference type="PANTHER" id="PTHR34697:SF2">
    <property type="entry name" value="PHOSPHATIDYLGLYCEROL LYSYLTRANSFERASE"/>
    <property type="match status" value="1"/>
</dbReference>
<evidence type="ECO:0000259" key="15">
    <source>
        <dbReference type="Pfam" id="PF09924"/>
    </source>
</evidence>
<dbReference type="InterPro" id="IPR051211">
    <property type="entry name" value="PG_lysyltransferase"/>
</dbReference>
<keyword evidence="11" id="KW-0046">Antibiotic resistance</keyword>
<dbReference type="KEGG" id="pvw:HU752_026560"/>
<dbReference type="GO" id="GO:0047637">
    <property type="term" value="F:phosphatidylglycerol alanyltransferase activity"/>
    <property type="evidence" value="ECO:0007669"/>
    <property type="project" value="TreeGrafter"/>
</dbReference>
<name>A0A9E6PJQ0_9PSED</name>
<feature type="transmembrane region" description="Helical" evidence="14">
    <location>
        <begin position="267"/>
        <end position="286"/>
    </location>
</feature>
<evidence type="ECO:0000256" key="10">
    <source>
        <dbReference type="ARBA" id="ARBA00023136"/>
    </source>
</evidence>
<comment type="catalytic activity">
    <reaction evidence="13">
        <text>L-lysyl-tRNA(Lys) + a 1,2-diacyl-sn-glycero-3-phospho-(1'-sn-glycerol) = a 1,2-diacyl-sn-glycero-3-phospho-1'-(3'-O-L-lysyl)-sn-glycerol + tRNA(Lys)</text>
        <dbReference type="Rhea" id="RHEA:10668"/>
        <dbReference type="Rhea" id="RHEA-COMP:9696"/>
        <dbReference type="Rhea" id="RHEA-COMP:9697"/>
        <dbReference type="ChEBI" id="CHEBI:64716"/>
        <dbReference type="ChEBI" id="CHEBI:75792"/>
        <dbReference type="ChEBI" id="CHEBI:78442"/>
        <dbReference type="ChEBI" id="CHEBI:78529"/>
        <dbReference type="EC" id="2.3.2.3"/>
    </reaction>
</comment>
<sequence>MRANSSEPQDPVTATHPIAATRLRWLDLLSKYRQSVGLAVTLLLFAIALIACRHLLMELDLDALHDSIMSVPKPALGGAVAATVIGFIILLGYEWSASRYADVQLPGKTLMLGGFTAFAIGNAIGLSLLSGGSVRYRLYARNGLGAAEVARMTLFASLSLGCALPPLAALATLSNLPAASEALHLPPYLLGGVAVAILGLSGLLALGIYRRRLPEQPIPNNLLVKVGRRTLRLPSARLTLLQLVITALDVAAAATVLYLLLPQAPPFGAFLLVYLLALAAGVLSHVPGGVGVFEAILLAAFTNELGAAPLAAALLLYRLIYVLLPLLLACLTLLSTEAQRLIASRQSMRVASGMAAPILAVLVFLSGVALLFSGATPEIDTRLEGIDFLVPDRLIDASHFGASLVGVLCLLLAQGLRRRLSAAWMLTMILLLVGALLSLLKGFDWEEASMLTATACLLGMFRRSFYRPSRLTELPFSPLYLVASLCVLGASVWLLLFAYQDVPYSHELWWQFALDGDAPRGLRSLLGAAVLLVVVSLTWLLRTERPVIHQPNDEELERAHKILLASDQPDGGLALTGDKAFLFHPTDTAFLMYARRGRSLVALYDPIGPARQRAELIWQFRDLCDTHHARPVFYQVRAENLPYYMDIGLTAIKLGEEARVDLKRFDLESKGKEMKDLRYTWNRGSRDGLSLEIYEPGQAPLDELKVISDAWLTGKNVREKGFSLGRFSPDYINHFRVAIIHFEGRPVAFANLLETHSHELASLDLMRSHPEAPKLTMEFLMVGLIQHYKNQGYARFSLGMVPLSGLQPRRGAPLTQRLGSMVFQRGEQLYNFQGLRRFKDKFQPDWEPRYMAVPAGLDPLVALADTAALIAGGLTGLVKR</sequence>
<protein>
    <recommendedName>
        <fullName evidence="4">Phosphatidylglycerol lysyltransferase</fullName>
        <ecNumber evidence="3">2.3.2.3</ecNumber>
    </recommendedName>
    <alternativeName>
        <fullName evidence="12">Lysylphosphatidylglycerol synthase</fullName>
    </alternativeName>
</protein>
<evidence type="ECO:0000256" key="13">
    <source>
        <dbReference type="ARBA" id="ARBA00047540"/>
    </source>
</evidence>
<dbReference type="AlphaFoldDB" id="A0A9E6PJQ0"/>
<gene>
    <name evidence="16" type="primary">mprF</name>
    <name evidence="16" type="ORF">HU752_026560</name>
</gene>
<dbReference type="InterPro" id="IPR024320">
    <property type="entry name" value="LPG_synthase_C"/>
</dbReference>
<feature type="transmembrane region" description="Helical" evidence="14">
    <location>
        <begin position="520"/>
        <end position="541"/>
    </location>
</feature>
<evidence type="ECO:0000256" key="1">
    <source>
        <dbReference type="ARBA" id="ARBA00004651"/>
    </source>
</evidence>
<feature type="transmembrane region" description="Helical" evidence="14">
    <location>
        <begin position="76"/>
        <end position="97"/>
    </location>
</feature>
<dbReference type="EC" id="2.3.2.3" evidence="3"/>
<feature type="transmembrane region" description="Helical" evidence="14">
    <location>
        <begin position="420"/>
        <end position="442"/>
    </location>
</feature>
<comment type="similarity">
    <text evidence="2">Belongs to the LPG synthase family.</text>
</comment>
<evidence type="ECO:0000256" key="7">
    <source>
        <dbReference type="ARBA" id="ARBA00022692"/>
    </source>
</evidence>
<dbReference type="Pfam" id="PF03706">
    <property type="entry name" value="LPG_synthase_TM"/>
    <property type="match status" value="1"/>
</dbReference>
<feature type="domain" description="Phosphatidylglycerol lysyltransferase C-terminal" evidence="15">
    <location>
        <begin position="566"/>
        <end position="852"/>
    </location>
</feature>
<keyword evidence="6" id="KW-0808">Transferase</keyword>
<keyword evidence="9" id="KW-0443">Lipid metabolism</keyword>
<feature type="transmembrane region" description="Helical" evidence="14">
    <location>
        <begin position="149"/>
        <end position="168"/>
    </location>
</feature>
<evidence type="ECO:0000313" key="17">
    <source>
        <dbReference type="Proteomes" id="UP000634530"/>
    </source>
</evidence>
<dbReference type="SUPFAM" id="SSF55729">
    <property type="entry name" value="Acyl-CoA N-acyltransferases (Nat)"/>
    <property type="match status" value="1"/>
</dbReference>
<feature type="transmembrane region" description="Helical" evidence="14">
    <location>
        <begin position="319"/>
        <end position="338"/>
    </location>
</feature>
<dbReference type="GO" id="GO:0050071">
    <property type="term" value="F:phosphatidylglycerol lysyltransferase activity"/>
    <property type="evidence" value="ECO:0007669"/>
    <property type="project" value="UniProtKB-EC"/>
</dbReference>
<dbReference type="GO" id="GO:0006629">
    <property type="term" value="P:lipid metabolic process"/>
    <property type="evidence" value="ECO:0007669"/>
    <property type="project" value="UniProtKB-KW"/>
</dbReference>
<evidence type="ECO:0000256" key="2">
    <source>
        <dbReference type="ARBA" id="ARBA00008627"/>
    </source>
</evidence>
<reference evidence="16 17" key="1">
    <citation type="journal article" date="2020" name="Microorganisms">
        <title>Reliable Identification of Environmental Pseudomonas Isolates Using the rpoD Gene.</title>
        <authorList>
            <consortium name="The Broad Institute Genome Sequencing Platform"/>
            <person name="Girard L."/>
            <person name="Lood C."/>
            <person name="Rokni-Zadeh H."/>
            <person name="van Noort V."/>
            <person name="Lavigne R."/>
            <person name="De Mot R."/>
        </authorList>
    </citation>
    <scope>NUCLEOTIDE SEQUENCE [LARGE SCALE GENOMIC DNA]</scope>
    <source>
        <strain evidence="16 17">RW8P3</strain>
    </source>
</reference>
<keyword evidence="7 14" id="KW-0812">Transmembrane</keyword>
<evidence type="ECO:0000256" key="9">
    <source>
        <dbReference type="ARBA" id="ARBA00023098"/>
    </source>
</evidence>
<evidence type="ECO:0000256" key="6">
    <source>
        <dbReference type="ARBA" id="ARBA00022679"/>
    </source>
</evidence>
<feature type="transmembrane region" description="Helical" evidence="14">
    <location>
        <begin position="188"/>
        <end position="209"/>
    </location>
</feature>
<evidence type="ECO:0000256" key="12">
    <source>
        <dbReference type="ARBA" id="ARBA00031899"/>
    </source>
</evidence>
<evidence type="ECO:0000256" key="5">
    <source>
        <dbReference type="ARBA" id="ARBA00022475"/>
    </source>
</evidence>
<proteinExistence type="inferred from homology"/>
<dbReference type="GO" id="GO:0005886">
    <property type="term" value="C:plasma membrane"/>
    <property type="evidence" value="ECO:0007669"/>
    <property type="project" value="UniProtKB-SubCell"/>
</dbReference>
<feature type="transmembrane region" description="Helical" evidence="14">
    <location>
        <begin position="350"/>
        <end position="374"/>
    </location>
</feature>
<evidence type="ECO:0000256" key="11">
    <source>
        <dbReference type="ARBA" id="ARBA00023251"/>
    </source>
</evidence>